<comment type="caution">
    <text evidence="1">The sequence shown here is derived from an EMBL/GenBank/DDBJ whole genome shotgun (WGS) entry which is preliminary data.</text>
</comment>
<proteinExistence type="predicted"/>
<dbReference type="RefSeq" id="WP_082162357.1">
    <property type="nucleotide sequence ID" value="NZ_JYNX01000062.1"/>
</dbReference>
<protein>
    <submittedName>
        <fullName evidence="1">Pyridoxamine 5'-phosphate oxidase</fullName>
    </submittedName>
</protein>
<keyword evidence="2" id="KW-1185">Reference proteome</keyword>
<organism evidence="1 2">
    <name type="scientific">Mycolicibacterium chubuense</name>
    <name type="common">Mycobacterium chubuense</name>
    <dbReference type="NCBI Taxonomy" id="1800"/>
    <lineage>
        <taxon>Bacteria</taxon>
        <taxon>Bacillati</taxon>
        <taxon>Actinomycetota</taxon>
        <taxon>Actinomycetes</taxon>
        <taxon>Mycobacteriales</taxon>
        <taxon>Mycobacteriaceae</taxon>
        <taxon>Mycolicibacterium</taxon>
    </lineage>
</organism>
<dbReference type="OrthoDB" id="3212118at2"/>
<dbReference type="EMBL" id="JYNX01000062">
    <property type="protein sequence ID" value="KMO72758.1"/>
    <property type="molecule type" value="Genomic_DNA"/>
</dbReference>
<dbReference type="InterPro" id="IPR024747">
    <property type="entry name" value="Pyridox_Oxase-rel"/>
</dbReference>
<sequence length="153" mass="16971">MAKQRERDGATYHGNRLAHVDGDHAELTRVEAVRLLASVPYGRVIFTLNALPAARPVNHVIDDGQVIICAWLNPKISAAERSTDGVVVGYQADSLDARRQTGWSVSVTGRAHTLTDPEQVSRYERMLDPWLHRADTFVSIDPAIVNGFRISQE</sequence>
<accession>A0A0J6VTF6</accession>
<evidence type="ECO:0000313" key="1">
    <source>
        <dbReference type="EMBL" id="KMO72758.1"/>
    </source>
</evidence>
<dbReference type="Pfam" id="PF12900">
    <property type="entry name" value="Pyridox_ox_2"/>
    <property type="match status" value="1"/>
</dbReference>
<dbReference type="AlphaFoldDB" id="A0A0J6VTF6"/>
<dbReference type="PATRIC" id="fig|1800.3.peg.4772"/>
<dbReference type="Proteomes" id="UP000036176">
    <property type="component" value="Unassembled WGS sequence"/>
</dbReference>
<reference evidence="1 2" key="1">
    <citation type="journal article" date="2015" name="Genome Biol. Evol.">
        <title>Characterization of Three Mycobacterium spp. with Potential Use in Bioremediation by Genome Sequencing and Comparative Genomics.</title>
        <authorList>
            <person name="Das S."/>
            <person name="Pettersson B.M."/>
            <person name="Behra P.R."/>
            <person name="Ramesh M."/>
            <person name="Dasgupta S."/>
            <person name="Bhattacharya A."/>
            <person name="Kirsebom L.A."/>
        </authorList>
    </citation>
    <scope>NUCLEOTIDE SEQUENCE [LARGE SCALE GENOMIC DNA]</scope>
    <source>
        <strain evidence="1 2">DSM 44219</strain>
    </source>
</reference>
<dbReference type="InterPro" id="IPR012349">
    <property type="entry name" value="Split_barrel_FMN-bd"/>
</dbReference>
<gene>
    <name evidence="1" type="ORF">MCHUDSM44219_04744</name>
</gene>
<name>A0A0J6VTF6_MYCCU</name>
<evidence type="ECO:0000313" key="2">
    <source>
        <dbReference type="Proteomes" id="UP000036176"/>
    </source>
</evidence>
<dbReference type="SUPFAM" id="SSF50475">
    <property type="entry name" value="FMN-binding split barrel"/>
    <property type="match status" value="1"/>
</dbReference>
<dbReference type="Gene3D" id="2.30.110.10">
    <property type="entry name" value="Electron Transport, Fmn-binding Protein, Chain A"/>
    <property type="match status" value="1"/>
</dbReference>